<dbReference type="Pfam" id="PF25023">
    <property type="entry name" value="TEN_YD-shell"/>
    <property type="match status" value="1"/>
</dbReference>
<dbReference type="Pfam" id="PF13385">
    <property type="entry name" value="Laminin_G_3"/>
    <property type="match status" value="1"/>
</dbReference>
<comment type="caution">
    <text evidence="5">The sequence shown here is derived from an EMBL/GenBank/DDBJ whole genome shotgun (WGS) entry which is preliminary data.</text>
</comment>
<evidence type="ECO:0000313" key="5">
    <source>
        <dbReference type="EMBL" id="MBB5822451.1"/>
    </source>
</evidence>
<keyword evidence="6" id="KW-1185">Reference proteome</keyword>
<dbReference type="CDD" id="cd00110">
    <property type="entry name" value="LamG"/>
    <property type="match status" value="1"/>
</dbReference>
<dbReference type="RefSeq" id="WP_184541583.1">
    <property type="nucleotide sequence ID" value="NZ_JACHMP010000001.1"/>
</dbReference>
<organism evidence="5 6">
    <name type="scientific">Streptosporangium becharense</name>
    <dbReference type="NCBI Taxonomy" id="1816182"/>
    <lineage>
        <taxon>Bacteria</taxon>
        <taxon>Bacillati</taxon>
        <taxon>Actinomycetota</taxon>
        <taxon>Actinomycetes</taxon>
        <taxon>Streptosporangiales</taxon>
        <taxon>Streptosporangiaceae</taxon>
        <taxon>Streptosporangium</taxon>
    </lineage>
</organism>
<dbReference type="PANTHER" id="PTHR32305:SF15">
    <property type="entry name" value="PROTEIN RHSA-RELATED"/>
    <property type="match status" value="1"/>
</dbReference>
<dbReference type="InterPro" id="IPR031325">
    <property type="entry name" value="RHS_repeat"/>
</dbReference>
<reference evidence="5 6" key="1">
    <citation type="submission" date="2020-08" db="EMBL/GenBank/DDBJ databases">
        <title>Sequencing the genomes of 1000 actinobacteria strains.</title>
        <authorList>
            <person name="Klenk H.-P."/>
        </authorList>
    </citation>
    <scope>NUCLEOTIDE SEQUENCE [LARGE SCALE GENOMIC DNA]</scope>
    <source>
        <strain evidence="5 6">DSM 46887</strain>
    </source>
</reference>
<dbReference type="NCBIfam" id="TIGR01643">
    <property type="entry name" value="YD_repeat_2x"/>
    <property type="match status" value="11"/>
</dbReference>
<evidence type="ECO:0000259" key="4">
    <source>
        <dbReference type="Pfam" id="PF25023"/>
    </source>
</evidence>
<evidence type="ECO:0000313" key="6">
    <source>
        <dbReference type="Proteomes" id="UP000540685"/>
    </source>
</evidence>
<evidence type="ECO:0000256" key="2">
    <source>
        <dbReference type="SAM" id="MobiDB-lite"/>
    </source>
</evidence>
<dbReference type="NCBIfam" id="TIGR03696">
    <property type="entry name" value="Rhs_assc_core"/>
    <property type="match status" value="1"/>
</dbReference>
<dbReference type="InterPro" id="IPR006530">
    <property type="entry name" value="YD"/>
</dbReference>
<feature type="region of interest" description="Disordered" evidence="2">
    <location>
        <begin position="1"/>
        <end position="36"/>
    </location>
</feature>
<dbReference type="InterPro" id="IPR050708">
    <property type="entry name" value="T6SS_VgrG/RHS"/>
</dbReference>
<dbReference type="InterPro" id="IPR045351">
    <property type="entry name" value="DUF6531"/>
</dbReference>
<evidence type="ECO:0000259" key="3">
    <source>
        <dbReference type="Pfam" id="PF20148"/>
    </source>
</evidence>
<dbReference type="Proteomes" id="UP000540685">
    <property type="component" value="Unassembled WGS sequence"/>
</dbReference>
<dbReference type="GO" id="GO:0005975">
    <property type="term" value="P:carbohydrate metabolic process"/>
    <property type="evidence" value="ECO:0007669"/>
    <property type="project" value="UniProtKB-ARBA"/>
</dbReference>
<dbReference type="InterPro" id="IPR001791">
    <property type="entry name" value="Laminin_G"/>
</dbReference>
<protein>
    <submittedName>
        <fullName evidence="5">RHS repeat-associated protein</fullName>
    </submittedName>
</protein>
<feature type="region of interest" description="Disordered" evidence="2">
    <location>
        <begin position="767"/>
        <end position="791"/>
    </location>
</feature>
<dbReference type="PANTHER" id="PTHR32305">
    <property type="match status" value="1"/>
</dbReference>
<dbReference type="InterPro" id="IPR056823">
    <property type="entry name" value="TEN-like_YD-shell"/>
</dbReference>
<dbReference type="Pfam" id="PF20148">
    <property type="entry name" value="DUF6531"/>
    <property type="match status" value="1"/>
</dbReference>
<dbReference type="InterPro" id="IPR013783">
    <property type="entry name" value="Ig-like_fold"/>
</dbReference>
<dbReference type="Gene3D" id="2.60.40.10">
    <property type="entry name" value="Immunoglobulins"/>
    <property type="match status" value="1"/>
</dbReference>
<dbReference type="Gene3D" id="2.60.120.200">
    <property type="match status" value="1"/>
</dbReference>
<feature type="domain" description="DUF6531" evidence="3">
    <location>
        <begin position="219"/>
        <end position="291"/>
    </location>
</feature>
<feature type="compositionally biased region" description="Low complexity" evidence="2">
    <location>
        <begin position="1"/>
        <end position="14"/>
    </location>
</feature>
<dbReference type="InterPro" id="IPR013320">
    <property type="entry name" value="ConA-like_dom_sf"/>
</dbReference>
<feature type="compositionally biased region" description="Basic and acidic residues" evidence="2">
    <location>
        <begin position="767"/>
        <end position="785"/>
    </location>
</feature>
<feature type="domain" description="Teneurin-like YD-shell" evidence="4">
    <location>
        <begin position="1730"/>
        <end position="2009"/>
    </location>
</feature>
<dbReference type="EMBL" id="JACHMP010000001">
    <property type="protein sequence ID" value="MBB5822451.1"/>
    <property type="molecule type" value="Genomic_DNA"/>
</dbReference>
<proteinExistence type="predicted"/>
<gene>
    <name evidence="5" type="ORF">F4562_005513</name>
</gene>
<keyword evidence="1" id="KW-0677">Repeat</keyword>
<dbReference type="InterPro" id="IPR022385">
    <property type="entry name" value="Rhs_assc_core"/>
</dbReference>
<sequence length="2426" mass="261294">MKNPTPAKTTAPSSSKKKKQEQARTSAQALATAPCGGVSPWQANYSVKKGDRLASAGRIWEALQDIAGWANTTPPENDFSWVWADRGACPPPPAPTVTSLSPADKALVMTLQPTLSATATSWPGGVVGFDFEVCDSPSMSGNCESFDDCCGLSGRWTLPEGLLTWGREYWWRVYASDASTIGGQGAYSSTRSFTVGVRQPTITSNLSARGVDGQEFHQATGNYTTAFTDAVVKSAGLPLSVVRSYNSMDPRRDGVFGAGWSTRFDMRIVPESIRGFEALLVTYPDGHTVRFADKKDGTFQPPPGMYATLAKIDGGGWRLMDKSSTSYVFDAQGRLLKATDSRGRSQELTYGTDGKLSEVTGSGGRSLSFTWTGAHVTSVSTDAVDGTPLTWTYTYTGDRLTKVCAPATACTIYEYGAGSLYRSAVQDADPFGYWRLGDASGSSTADLGWGAGSASYSGATLGRPGALAGSTDTAVELSASGKIELPASLIPRLYQQGSLELWFKSTGTGRIVSAGQWSSTLDQVLQVGADGKLRASLRPTTSPIVSPAAVNDGAWHHVAFTIAGDKQTLYLDGAPVGTLTQPVQKDVRDTTQIGGGLAGVYDELAVYDRPLTQAEVAAHFAARVEAPNKLTKVTLPSSRVWAVNVYDPATERLKTHTDAHGGTWQIGAPVYDRATGKSTVTVTDPRNEKLTSVYDAWRGYRLVSQSDQLLKVTTYEYDTGGFLGKITDPNGVVTERFHDKRGNLLGTRRCRTSSSCQLDHHEYYLNKDNQFDPRNDRPIASRDARSSSATDNTYATKWEYSQHGETLKETTPATSDFPSGRSTTYTYTDGTEAAVGGGTVPAGLVKSQKDPRNNETTYRHTAAGDVAEQTSPSGLKTTFTHDAVGRVISSTQISEAHPDGVTTTVTYNGLGQVLTQTAPGVKNEVTGVTHTAKTTFTYDPDGNRLTETLTDLTGGDPERKTVYTYDTHGRAETVTDPENGVTKTVWDHTGARASTTDPMGTVLTYAYTKRGEPYTTTLKNWTGSPVAPEPAKDVVLESNAYDPGGRLAGKVDALGRTTSYTYFADNRLSQVTAKGARLNGSTTPADVVLQDNLYDAAGNPTKQVTGGDKKVTVEHVYDAAGRLTSSTFDPAALKRKTAFEYDAAGNVTKKTFTGASGTRTESTVYAYNALNLPTRQTVENGDDDLVTTSVYDDRGLVTATTDPRGNASGATAADFTTTMRYDVAGRLVETKAPQVTIEKNGSAADGRPTMKHGYDTAGLATHTVDAEGRTVVSTFDKAGRLTATTSPAYTPPGGSAVTPKVSFGYDKAGRQTTVTDPRNHVTTTEYDALGRPVRVTEPGPSGPGGIWVSEYDLLGEQRAVVDPTGARTEATYDDLGRKVTSTVIERKPTTAALITKLSYDQAGNLTKSVDPANKETGYTVNAAGQVTAVTDPNLNASSVAYDLLGRQTKLTDAEGNATEIEYDLAGRKIGVTDRAKAGTVVRTLGFGYDPAGNPTSSTSGEGHVTRRTFDAAGRLTSLIEPVAADKTITTTFGYDASGARTRLTDGRGNATWTTYNTLGLVETVVEPSTTAHPNVADRTWTAVYDAAGNAVATLQPGGVRIDRVFDPAGRVTKETGTGTSVATPERNVTYDAAGRMTAIGDYTLDYNDRSLLTKVSKATNQVATYAYDTRGNPTQRVDPTGTATYTWDNAGRLQTAGDPVTGRTWTYGYDKADRLTSKTSANPVNTQSYGYDAVDRLTSHTVKSSSGAELSKITYGWDKDDNLTTKTTTGTAGAGANTYGYDHAGRLTSWTAPGGAITAYEWDASGNRTKSGNATFVYDERNRLLSGDGTDYSYTPRGTLATETKAGTTRTLVFDAFDRLITDGETAYGYDALGRMTSRTKGADQQRFVYSGLTNDIATITDSTGAVQAKYGRDPSGGLLSLQEGTGPALATMTDLHGDVVATFSGTALVDSTAYDPFGQVTHRSGTRRALGYQGEYTDPDTGKVNMHARWYQPGTGAFTSRDTATLNPDPSVQANRYTYGNAGPLTGADPTGHSTVINTGGSQTGASGGTGWQSYDWTGSMASRSSSWDWTPPEVVPGQPYDAWGGYVSDLVFNGTSDADREWYNEYFGEWTRFPLFDRDEAIRIGVMENGREIDQVNYWEASEKERMAYVRRWSPELGATELAGIWAMSGGLNSLDPKRVKVKADGSATYFASYSKKPVKFPNYGLYYNVLKYWRDINDAAVEFKINRDVLLAVIIYESIWHKNQEKSHKNDKASLLFEKEGASLGIVQLEVYKARAMLIKNYSHERDWGKASTGDIADILMDEKHRRRSIFLAAAWMEHLKENVWYVLPSGHVHRINDREAAVAYCGCSGVWIKNGKFEMRQYQKWKETGVLDNKNGETAKKRERFLENVLLAGVPEEFWACANYALSPGVGGYKRCRTARVP</sequence>
<name>A0A7W9IKT1_9ACTN</name>
<dbReference type="Pfam" id="PF05593">
    <property type="entry name" value="RHS_repeat"/>
    <property type="match status" value="7"/>
</dbReference>
<dbReference type="SUPFAM" id="SSF49899">
    <property type="entry name" value="Concanavalin A-like lectins/glucanases"/>
    <property type="match status" value="1"/>
</dbReference>
<dbReference type="Gene3D" id="2.180.10.10">
    <property type="entry name" value="RHS repeat-associated core"/>
    <property type="match status" value="6"/>
</dbReference>
<evidence type="ECO:0000256" key="1">
    <source>
        <dbReference type="ARBA" id="ARBA00022737"/>
    </source>
</evidence>
<accession>A0A7W9IKT1</accession>